<feature type="region of interest" description="Disordered" evidence="15">
    <location>
        <begin position="382"/>
        <end position="408"/>
    </location>
</feature>
<evidence type="ECO:0000256" key="4">
    <source>
        <dbReference type="ARBA" id="ARBA00012483"/>
    </source>
</evidence>
<dbReference type="PANTHER" id="PTHR14155">
    <property type="entry name" value="RING FINGER DOMAIN-CONTAINING"/>
    <property type="match status" value="1"/>
</dbReference>
<comment type="similarity">
    <text evidence="13">Belongs to the RING-type zinc finger family. ATL subfamily.</text>
</comment>
<dbReference type="PROSITE" id="PS50089">
    <property type="entry name" value="ZF_RING_2"/>
    <property type="match status" value="1"/>
</dbReference>
<evidence type="ECO:0000256" key="9">
    <source>
        <dbReference type="ARBA" id="ARBA00022786"/>
    </source>
</evidence>
<dbReference type="AlphaFoldDB" id="A0A2H5NNC2"/>
<name>A0A2H5NNC2_CITUN</name>
<reference evidence="18 19" key="1">
    <citation type="journal article" date="2017" name="Front. Genet.">
        <title>Draft sequencing of the heterozygous diploid genome of Satsuma (Citrus unshiu Marc.) using a hybrid assembly approach.</title>
        <authorList>
            <person name="Shimizu T."/>
            <person name="Tanizawa Y."/>
            <person name="Mochizuki T."/>
            <person name="Nagasaki H."/>
            <person name="Yoshioka T."/>
            <person name="Toyoda A."/>
            <person name="Fujiyama A."/>
            <person name="Kaminuma E."/>
            <person name="Nakamura Y."/>
        </authorList>
    </citation>
    <scope>NUCLEOTIDE SEQUENCE [LARGE SCALE GENOMIC DNA]</scope>
    <source>
        <strain evidence="19">cv. Miyagawa wase</strain>
    </source>
</reference>
<evidence type="ECO:0000256" key="10">
    <source>
        <dbReference type="ARBA" id="ARBA00022833"/>
    </source>
</evidence>
<feature type="transmembrane region" description="Helical" evidence="16">
    <location>
        <begin position="60"/>
        <end position="82"/>
    </location>
</feature>
<evidence type="ECO:0000256" key="6">
    <source>
        <dbReference type="ARBA" id="ARBA00022692"/>
    </source>
</evidence>
<evidence type="ECO:0000256" key="12">
    <source>
        <dbReference type="ARBA" id="ARBA00023136"/>
    </source>
</evidence>
<evidence type="ECO:0000256" key="14">
    <source>
        <dbReference type="PROSITE-ProRule" id="PRU00175"/>
    </source>
</evidence>
<keyword evidence="12 16" id="KW-0472">Membrane</keyword>
<comment type="caution">
    <text evidence="18">The sequence shown here is derived from an EMBL/GenBank/DDBJ whole genome shotgun (WGS) entry which is preliminary data.</text>
</comment>
<evidence type="ECO:0000256" key="8">
    <source>
        <dbReference type="ARBA" id="ARBA00022771"/>
    </source>
</evidence>
<keyword evidence="6 16" id="KW-0812">Transmembrane</keyword>
<feature type="domain" description="RING-type" evidence="17">
    <location>
        <begin position="142"/>
        <end position="184"/>
    </location>
</feature>
<dbReference type="Gene3D" id="3.30.40.10">
    <property type="entry name" value="Zinc/RING finger domain, C3HC4 (zinc finger)"/>
    <property type="match status" value="1"/>
</dbReference>
<evidence type="ECO:0000256" key="5">
    <source>
        <dbReference type="ARBA" id="ARBA00022679"/>
    </source>
</evidence>
<feature type="transmembrane region" description="Helical" evidence="16">
    <location>
        <begin position="21"/>
        <end position="40"/>
    </location>
</feature>
<proteinExistence type="inferred from homology"/>
<organism evidence="18 19">
    <name type="scientific">Citrus unshiu</name>
    <name type="common">Satsuma mandarin</name>
    <name type="synonym">Citrus nobilis var. unshiu</name>
    <dbReference type="NCBI Taxonomy" id="55188"/>
    <lineage>
        <taxon>Eukaryota</taxon>
        <taxon>Viridiplantae</taxon>
        <taxon>Streptophyta</taxon>
        <taxon>Embryophyta</taxon>
        <taxon>Tracheophyta</taxon>
        <taxon>Spermatophyta</taxon>
        <taxon>Magnoliopsida</taxon>
        <taxon>eudicotyledons</taxon>
        <taxon>Gunneridae</taxon>
        <taxon>Pentapetalae</taxon>
        <taxon>rosids</taxon>
        <taxon>malvids</taxon>
        <taxon>Sapindales</taxon>
        <taxon>Rutaceae</taxon>
        <taxon>Aurantioideae</taxon>
        <taxon>Citrus</taxon>
    </lineage>
</organism>
<keyword evidence="10" id="KW-0862">Zinc</keyword>
<dbReference type="SUPFAM" id="SSF57850">
    <property type="entry name" value="RING/U-box"/>
    <property type="match status" value="1"/>
</dbReference>
<evidence type="ECO:0000256" key="1">
    <source>
        <dbReference type="ARBA" id="ARBA00000900"/>
    </source>
</evidence>
<dbReference type="InterPro" id="IPR053238">
    <property type="entry name" value="RING-H2_zinc_finger"/>
</dbReference>
<keyword evidence="19" id="KW-1185">Reference proteome</keyword>
<evidence type="ECO:0000256" key="13">
    <source>
        <dbReference type="ARBA" id="ARBA00024209"/>
    </source>
</evidence>
<keyword evidence="7" id="KW-0479">Metal-binding</keyword>
<evidence type="ECO:0000256" key="7">
    <source>
        <dbReference type="ARBA" id="ARBA00022723"/>
    </source>
</evidence>
<evidence type="ECO:0000256" key="2">
    <source>
        <dbReference type="ARBA" id="ARBA00004167"/>
    </source>
</evidence>
<comment type="subcellular location">
    <subcellularLocation>
        <location evidence="2">Membrane</location>
        <topology evidence="2">Single-pass membrane protein</topology>
    </subcellularLocation>
</comment>
<dbReference type="GO" id="GO:0016020">
    <property type="term" value="C:membrane"/>
    <property type="evidence" value="ECO:0007669"/>
    <property type="project" value="UniProtKB-SubCell"/>
</dbReference>
<dbReference type="EC" id="2.3.2.27" evidence="4"/>
<dbReference type="InterPro" id="IPR013083">
    <property type="entry name" value="Znf_RING/FYVE/PHD"/>
</dbReference>
<dbReference type="Proteomes" id="UP000236630">
    <property type="component" value="Unassembled WGS sequence"/>
</dbReference>
<feature type="compositionally biased region" description="Basic and acidic residues" evidence="15">
    <location>
        <begin position="388"/>
        <end position="408"/>
    </location>
</feature>
<protein>
    <recommendedName>
        <fullName evidence="4">RING-type E3 ubiquitin transferase</fullName>
        <ecNumber evidence="4">2.3.2.27</ecNumber>
    </recommendedName>
</protein>
<dbReference type="InterPro" id="IPR001841">
    <property type="entry name" value="Znf_RING"/>
</dbReference>
<dbReference type="Pfam" id="PF13639">
    <property type="entry name" value="zf-RING_2"/>
    <property type="match status" value="1"/>
</dbReference>
<evidence type="ECO:0000256" key="16">
    <source>
        <dbReference type="SAM" id="Phobius"/>
    </source>
</evidence>
<dbReference type="EMBL" id="BDQV01000014">
    <property type="protein sequence ID" value="GAY41547.1"/>
    <property type="molecule type" value="Genomic_DNA"/>
</dbReference>
<accession>A0A2H5NNC2</accession>
<dbReference type="GO" id="GO:0008270">
    <property type="term" value="F:zinc ion binding"/>
    <property type="evidence" value="ECO:0007669"/>
    <property type="project" value="UniProtKB-KW"/>
</dbReference>
<evidence type="ECO:0000313" key="18">
    <source>
        <dbReference type="EMBL" id="GAY41547.1"/>
    </source>
</evidence>
<evidence type="ECO:0000259" key="17">
    <source>
        <dbReference type="PROSITE" id="PS50089"/>
    </source>
</evidence>
<keyword evidence="5" id="KW-0808">Transferase</keyword>
<sequence>MTVLTPNPSRSIFNPMICDHGVVNFLFLFLYLHALPYVTAQTPPPPPDPFSVTGPKFNGTMAIVTVILVSVFFILGFFSVYIRQCTDRGRNSPDAFATIIGGINQRSRRGARGLDDSVINTFPTFLYSAVRELKIGKGSLECAVCLNEFGDEETLRLIPKCSHVFHMDCIDAWLSAHNTCPVCRANLVPQPGETPSTFIPVLNPDVGSSRLEQGSDNIQEISSTDVQRRDEEAPDVILTNQNRPPRSRSIGWRRPSGWFPRSHSTGHSVVQPGQDCERFTLRLPAEVRSQLMNSSLSRSKSCVAFPSVRSSRRGFRSGSGGFVLGRNHNHHLYERFGPPSRSGNWGLGLAPPFISRTGSVRTPRTTGDGVEVSCLPSKNLFSSAKSSSFEDDREGERSSDRLRPDNQV</sequence>
<dbReference type="CDD" id="cd16461">
    <property type="entry name" value="RING-H2_EL5-like"/>
    <property type="match status" value="1"/>
</dbReference>
<dbReference type="FunFam" id="3.30.40.10:FF:000187">
    <property type="entry name" value="E3 ubiquitin-protein ligase ATL6"/>
    <property type="match status" value="1"/>
</dbReference>
<comment type="catalytic activity">
    <reaction evidence="1">
        <text>S-ubiquitinyl-[E2 ubiquitin-conjugating enzyme]-L-cysteine + [acceptor protein]-L-lysine = [E2 ubiquitin-conjugating enzyme]-L-cysteine + N(6)-ubiquitinyl-[acceptor protein]-L-lysine.</text>
        <dbReference type="EC" id="2.3.2.27"/>
    </reaction>
</comment>
<evidence type="ECO:0000313" key="19">
    <source>
        <dbReference type="Proteomes" id="UP000236630"/>
    </source>
</evidence>
<keyword evidence="9" id="KW-0833">Ubl conjugation pathway</keyword>
<dbReference type="SMART" id="SM00184">
    <property type="entry name" value="RING"/>
    <property type="match status" value="1"/>
</dbReference>
<evidence type="ECO:0000256" key="3">
    <source>
        <dbReference type="ARBA" id="ARBA00004906"/>
    </source>
</evidence>
<evidence type="ECO:0000256" key="11">
    <source>
        <dbReference type="ARBA" id="ARBA00022989"/>
    </source>
</evidence>
<keyword evidence="11 16" id="KW-1133">Transmembrane helix</keyword>
<gene>
    <name evidence="18" type="ORF">CUMW_060330</name>
</gene>
<evidence type="ECO:0000256" key="15">
    <source>
        <dbReference type="SAM" id="MobiDB-lite"/>
    </source>
</evidence>
<comment type="pathway">
    <text evidence="3">Protein modification; protein ubiquitination.</text>
</comment>
<dbReference type="GO" id="GO:0061630">
    <property type="term" value="F:ubiquitin protein ligase activity"/>
    <property type="evidence" value="ECO:0007669"/>
    <property type="project" value="UniProtKB-EC"/>
</dbReference>
<keyword evidence="8 14" id="KW-0863">Zinc-finger</keyword>
<dbReference type="PANTHER" id="PTHR14155:SF583">
    <property type="entry name" value="RING-TYPE DOMAIN-CONTAINING PROTEIN"/>
    <property type="match status" value="1"/>
</dbReference>